<keyword evidence="2" id="KW-1185">Reference proteome</keyword>
<proteinExistence type="predicted"/>
<evidence type="ECO:0000313" key="1">
    <source>
        <dbReference type="EMBL" id="KAL0192811.1"/>
    </source>
</evidence>
<feature type="non-terminal residue" evidence="1">
    <location>
        <position position="1"/>
    </location>
</feature>
<accession>A0ABD0R544</accession>
<evidence type="ECO:0000313" key="2">
    <source>
        <dbReference type="Proteomes" id="UP001529510"/>
    </source>
</evidence>
<feature type="non-terminal residue" evidence="1">
    <location>
        <position position="60"/>
    </location>
</feature>
<dbReference type="Proteomes" id="UP001529510">
    <property type="component" value="Unassembled WGS sequence"/>
</dbReference>
<organism evidence="1 2">
    <name type="scientific">Cirrhinus mrigala</name>
    <name type="common">Mrigala</name>
    <dbReference type="NCBI Taxonomy" id="683832"/>
    <lineage>
        <taxon>Eukaryota</taxon>
        <taxon>Metazoa</taxon>
        <taxon>Chordata</taxon>
        <taxon>Craniata</taxon>
        <taxon>Vertebrata</taxon>
        <taxon>Euteleostomi</taxon>
        <taxon>Actinopterygii</taxon>
        <taxon>Neopterygii</taxon>
        <taxon>Teleostei</taxon>
        <taxon>Ostariophysi</taxon>
        <taxon>Cypriniformes</taxon>
        <taxon>Cyprinidae</taxon>
        <taxon>Labeoninae</taxon>
        <taxon>Labeonini</taxon>
        <taxon>Cirrhinus</taxon>
    </lineage>
</organism>
<dbReference type="EMBL" id="JAMKFB020000005">
    <property type="protein sequence ID" value="KAL0192811.1"/>
    <property type="molecule type" value="Genomic_DNA"/>
</dbReference>
<dbReference type="Gene3D" id="1.10.3480.20">
    <property type="match status" value="1"/>
</dbReference>
<sequence>YIDGHFGHLMESQSWDLETSVSNMTLRSALLEMACSLDIRNCTAKAKPLFDQWLSSNKTS</sequence>
<comment type="caution">
    <text evidence="1">The sequence shown here is derived from an EMBL/GenBank/DDBJ whole genome shotgun (WGS) entry which is preliminary data.</text>
</comment>
<dbReference type="AlphaFoldDB" id="A0ABD0R544"/>
<reference evidence="1 2" key="1">
    <citation type="submission" date="2024-05" db="EMBL/GenBank/DDBJ databases">
        <title>Genome sequencing and assembly of Indian major carp, Cirrhinus mrigala (Hamilton, 1822).</title>
        <authorList>
            <person name="Mohindra V."/>
            <person name="Chowdhury L.M."/>
            <person name="Lal K."/>
            <person name="Jena J.K."/>
        </authorList>
    </citation>
    <scope>NUCLEOTIDE SEQUENCE [LARGE SCALE GENOMIC DNA]</scope>
    <source>
        <strain evidence="1">CM1030</strain>
        <tissue evidence="1">Blood</tissue>
    </source>
</reference>
<evidence type="ECO:0008006" key="3">
    <source>
        <dbReference type="Google" id="ProtNLM"/>
    </source>
</evidence>
<name>A0ABD0R544_CIRMR</name>
<gene>
    <name evidence="1" type="ORF">M9458_011107</name>
</gene>
<protein>
    <recommendedName>
        <fullName evidence="3">MHC class I antigen</fullName>
    </recommendedName>
</protein>